<organism evidence="2 3">
    <name type="scientific">Rhizobium jaguaris</name>
    <dbReference type="NCBI Taxonomy" id="1312183"/>
    <lineage>
        <taxon>Bacteria</taxon>
        <taxon>Pseudomonadati</taxon>
        <taxon>Pseudomonadota</taxon>
        <taxon>Alphaproteobacteria</taxon>
        <taxon>Hyphomicrobiales</taxon>
        <taxon>Rhizobiaceae</taxon>
        <taxon>Rhizobium/Agrobacterium group</taxon>
        <taxon>Rhizobium</taxon>
    </lineage>
</organism>
<accession>A0A387FSM3</accession>
<gene>
    <name evidence="2" type="ORF">CCGE525_17685</name>
</gene>
<name>A0A387FSM3_9HYPH</name>
<dbReference type="KEGG" id="rjg:CCGE525_17685"/>
<feature type="compositionally biased region" description="Acidic residues" evidence="1">
    <location>
        <begin position="73"/>
        <end position="86"/>
    </location>
</feature>
<dbReference type="RefSeq" id="WP_120705412.1">
    <property type="nucleotide sequence ID" value="NZ_CP032694.1"/>
</dbReference>
<feature type="region of interest" description="Disordered" evidence="1">
    <location>
        <begin position="67"/>
        <end position="86"/>
    </location>
</feature>
<protein>
    <submittedName>
        <fullName evidence="2">Uncharacterized protein</fullName>
    </submittedName>
</protein>
<evidence type="ECO:0000313" key="3">
    <source>
        <dbReference type="Proteomes" id="UP000282195"/>
    </source>
</evidence>
<evidence type="ECO:0000256" key="1">
    <source>
        <dbReference type="SAM" id="MobiDB-lite"/>
    </source>
</evidence>
<dbReference type="Proteomes" id="UP000282195">
    <property type="component" value="Chromosome"/>
</dbReference>
<reference evidence="2 3" key="1">
    <citation type="submission" date="2018-10" db="EMBL/GenBank/DDBJ databases">
        <title>Rhizobium etli, R. leguminosarum and a new Rhizobium genospecies from Phaseolus dumosus.</title>
        <authorList>
            <person name="Ramirez-Puebla S.T."/>
            <person name="Rogel-Hernandez M.A."/>
            <person name="Guerrero G."/>
            <person name="Ormeno-Orrillo E."/>
            <person name="Martinez-Romero J.C."/>
            <person name="Negrete-Yankelevich S."/>
            <person name="Martinez-Romero E."/>
        </authorList>
    </citation>
    <scope>NUCLEOTIDE SEQUENCE [LARGE SCALE GENOMIC DNA]</scope>
    <source>
        <strain evidence="2 3">CCGE525</strain>
    </source>
</reference>
<sequence>MISCSNCSHGAAAIVTSLNFEFLRAYDEQLAVLDGFAESYFRTGSFRSNARDEDAMFKKSLVERARQTSQEIAENDGDNNESGVEE</sequence>
<dbReference type="EMBL" id="CP032694">
    <property type="protein sequence ID" value="AYG60435.1"/>
    <property type="molecule type" value="Genomic_DNA"/>
</dbReference>
<evidence type="ECO:0000313" key="2">
    <source>
        <dbReference type="EMBL" id="AYG60435.1"/>
    </source>
</evidence>
<keyword evidence="3" id="KW-1185">Reference proteome</keyword>
<proteinExistence type="predicted"/>
<dbReference type="AlphaFoldDB" id="A0A387FSM3"/>